<dbReference type="HOGENOM" id="CLU_2310633_0_0_1"/>
<dbReference type="STRING" id="4536.A0A0E0J2D1"/>
<evidence type="ECO:0000313" key="2">
    <source>
        <dbReference type="EnsemblPlants" id="ONIVA11G14360.1"/>
    </source>
</evidence>
<organism evidence="2">
    <name type="scientific">Oryza nivara</name>
    <name type="common">Indian wild rice</name>
    <name type="synonym">Oryza sativa f. spontanea</name>
    <dbReference type="NCBI Taxonomy" id="4536"/>
    <lineage>
        <taxon>Eukaryota</taxon>
        <taxon>Viridiplantae</taxon>
        <taxon>Streptophyta</taxon>
        <taxon>Embryophyta</taxon>
        <taxon>Tracheophyta</taxon>
        <taxon>Spermatophyta</taxon>
        <taxon>Magnoliopsida</taxon>
        <taxon>Liliopsida</taxon>
        <taxon>Poales</taxon>
        <taxon>Poaceae</taxon>
        <taxon>BOP clade</taxon>
        <taxon>Oryzoideae</taxon>
        <taxon>Oryzeae</taxon>
        <taxon>Oryzinae</taxon>
        <taxon>Oryza</taxon>
    </lineage>
</organism>
<reference evidence="2" key="2">
    <citation type="submission" date="2018-04" db="EMBL/GenBank/DDBJ databases">
        <title>OnivRS2 (Oryza nivara Reference Sequence Version 2).</title>
        <authorList>
            <person name="Zhang J."/>
            <person name="Kudrna D."/>
            <person name="Lee S."/>
            <person name="Talag J."/>
            <person name="Rajasekar S."/>
            <person name="Welchert J."/>
            <person name="Hsing Y.-I."/>
            <person name="Wing R.A."/>
        </authorList>
    </citation>
    <scope>NUCLEOTIDE SEQUENCE [LARGE SCALE GENOMIC DNA]</scope>
    <source>
        <strain evidence="2">SL10</strain>
    </source>
</reference>
<evidence type="ECO:0000256" key="1">
    <source>
        <dbReference type="SAM" id="MobiDB-lite"/>
    </source>
</evidence>
<feature type="region of interest" description="Disordered" evidence="1">
    <location>
        <begin position="60"/>
        <end position="84"/>
    </location>
</feature>
<name>A0A0E0J2D1_ORYNI</name>
<dbReference type="EnsemblPlants" id="ONIVA11G14360.1">
    <property type="protein sequence ID" value="ONIVA11G14360.1"/>
    <property type="gene ID" value="ONIVA11G14360"/>
</dbReference>
<protein>
    <submittedName>
        <fullName evidence="2">Uncharacterized protein</fullName>
    </submittedName>
</protein>
<dbReference type="AlphaFoldDB" id="A0A0E0J2D1"/>
<reference evidence="2" key="1">
    <citation type="submission" date="2015-04" db="UniProtKB">
        <authorList>
            <consortium name="EnsemblPlants"/>
        </authorList>
    </citation>
    <scope>IDENTIFICATION</scope>
    <source>
        <strain evidence="2">SL10</strain>
    </source>
</reference>
<accession>A0A0E0J2D1</accession>
<keyword evidence="3" id="KW-1185">Reference proteome</keyword>
<dbReference type="Gramene" id="ONIVA11G14360.1">
    <property type="protein sequence ID" value="ONIVA11G14360.1"/>
    <property type="gene ID" value="ONIVA11G14360"/>
</dbReference>
<evidence type="ECO:0000313" key="3">
    <source>
        <dbReference type="Proteomes" id="UP000006591"/>
    </source>
</evidence>
<dbReference type="Proteomes" id="UP000006591">
    <property type="component" value="Chromosome 11"/>
</dbReference>
<proteinExistence type="predicted"/>
<sequence>MRRCVSRRPSPATTSTTDNIELATERFFDGHKIGRWRGKATRLGKVAAQMVGRGSGMCSRAVAQSERDDDDAVPSRPLPSRASFPNCAGVTCCRATSPPR</sequence>